<keyword evidence="5" id="KW-1185">Reference proteome</keyword>
<evidence type="ECO:0000313" key="5">
    <source>
        <dbReference type="Proteomes" id="UP001359559"/>
    </source>
</evidence>
<evidence type="ECO:0000256" key="1">
    <source>
        <dbReference type="ARBA" id="ARBA00022574"/>
    </source>
</evidence>
<dbReference type="PROSITE" id="PS50082">
    <property type="entry name" value="WD_REPEATS_2"/>
    <property type="match status" value="1"/>
</dbReference>
<name>A0AAN9J772_CLITE</name>
<dbReference type="SUPFAM" id="SSF50978">
    <property type="entry name" value="WD40 repeat-like"/>
    <property type="match status" value="1"/>
</dbReference>
<accession>A0AAN9J772</accession>
<dbReference type="Gene3D" id="2.130.10.10">
    <property type="entry name" value="YVTN repeat-like/Quinoprotein amine dehydrogenase"/>
    <property type="match status" value="1"/>
</dbReference>
<evidence type="ECO:0000313" key="4">
    <source>
        <dbReference type="EMBL" id="KAK7293575.1"/>
    </source>
</evidence>
<dbReference type="InterPro" id="IPR001680">
    <property type="entry name" value="WD40_rpt"/>
</dbReference>
<evidence type="ECO:0000256" key="3">
    <source>
        <dbReference type="PROSITE-ProRule" id="PRU00221"/>
    </source>
</evidence>
<keyword evidence="1 3" id="KW-0853">WD repeat</keyword>
<organism evidence="4 5">
    <name type="scientific">Clitoria ternatea</name>
    <name type="common">Butterfly pea</name>
    <dbReference type="NCBI Taxonomy" id="43366"/>
    <lineage>
        <taxon>Eukaryota</taxon>
        <taxon>Viridiplantae</taxon>
        <taxon>Streptophyta</taxon>
        <taxon>Embryophyta</taxon>
        <taxon>Tracheophyta</taxon>
        <taxon>Spermatophyta</taxon>
        <taxon>Magnoliopsida</taxon>
        <taxon>eudicotyledons</taxon>
        <taxon>Gunneridae</taxon>
        <taxon>Pentapetalae</taxon>
        <taxon>rosids</taxon>
        <taxon>fabids</taxon>
        <taxon>Fabales</taxon>
        <taxon>Fabaceae</taxon>
        <taxon>Papilionoideae</taxon>
        <taxon>50 kb inversion clade</taxon>
        <taxon>NPAAA clade</taxon>
        <taxon>indigoferoid/millettioid clade</taxon>
        <taxon>Phaseoleae</taxon>
        <taxon>Clitoria</taxon>
    </lineage>
</organism>
<protein>
    <submittedName>
        <fullName evidence="4">Uncharacterized protein</fullName>
    </submittedName>
</protein>
<dbReference type="EMBL" id="JAYKXN010000004">
    <property type="protein sequence ID" value="KAK7293575.1"/>
    <property type="molecule type" value="Genomic_DNA"/>
</dbReference>
<feature type="repeat" description="WD" evidence="3">
    <location>
        <begin position="13"/>
        <end position="54"/>
    </location>
</feature>
<dbReference type="Proteomes" id="UP001359559">
    <property type="component" value="Unassembled WGS sequence"/>
</dbReference>
<dbReference type="InterPro" id="IPR036322">
    <property type="entry name" value="WD40_repeat_dom_sf"/>
</dbReference>
<sequence length="91" mass="10425">MWPLTSGGQPMTVAMHDAPIKDLAWIQEMNLLAIKSLDKTLKYWDTRLSNPVHTQQLPERCYSMTVRNPLMVEETADRNLIELDPCKRGNG</sequence>
<gene>
    <name evidence="4" type="ORF">RJT34_16443</name>
</gene>
<keyword evidence="2" id="KW-0677">Repeat</keyword>
<dbReference type="InterPro" id="IPR015943">
    <property type="entry name" value="WD40/YVTN_repeat-like_dom_sf"/>
</dbReference>
<proteinExistence type="predicted"/>
<reference evidence="4 5" key="1">
    <citation type="submission" date="2024-01" db="EMBL/GenBank/DDBJ databases">
        <title>The genomes of 5 underutilized Papilionoideae crops provide insights into root nodulation and disease resistance.</title>
        <authorList>
            <person name="Yuan L."/>
        </authorList>
    </citation>
    <scope>NUCLEOTIDE SEQUENCE [LARGE SCALE GENOMIC DNA]</scope>
    <source>
        <strain evidence="4">LY-2023</strain>
        <tissue evidence="4">Leaf</tissue>
    </source>
</reference>
<dbReference type="PANTHER" id="PTHR10971">
    <property type="entry name" value="MRNA EXPORT FACTOR AND BUB3"/>
    <property type="match status" value="1"/>
</dbReference>
<comment type="caution">
    <text evidence="4">The sequence shown here is derived from an EMBL/GenBank/DDBJ whole genome shotgun (WGS) entry which is preliminary data.</text>
</comment>
<evidence type="ECO:0000256" key="2">
    <source>
        <dbReference type="ARBA" id="ARBA00022737"/>
    </source>
</evidence>
<dbReference type="AlphaFoldDB" id="A0AAN9J772"/>